<accession>A0A9Q1MZ31</accession>
<dbReference type="SUPFAM" id="SSF81383">
    <property type="entry name" value="F-box domain"/>
    <property type="match status" value="1"/>
</dbReference>
<dbReference type="SUPFAM" id="SSF52047">
    <property type="entry name" value="RNI-like"/>
    <property type="match status" value="1"/>
</dbReference>
<reference evidence="3" key="1">
    <citation type="journal article" date="2023" name="Proc. Natl. Acad. Sci. U.S.A.">
        <title>Genomic and structural basis for evolution of tropane alkaloid biosynthesis.</title>
        <authorList>
            <person name="Wanga Y.-J."/>
            <person name="Taina T."/>
            <person name="Yua J.-Y."/>
            <person name="Lia J."/>
            <person name="Xua B."/>
            <person name="Chenc J."/>
            <person name="D'Auriad J.C."/>
            <person name="Huanga J.-P."/>
            <person name="Huanga S.-X."/>
        </authorList>
    </citation>
    <scope>NUCLEOTIDE SEQUENCE [LARGE SCALE GENOMIC DNA]</scope>
    <source>
        <strain evidence="3">cv. KIB-2019</strain>
    </source>
</reference>
<dbReference type="Pfam" id="PF23622">
    <property type="entry name" value="LRR_At1g61320_AtMIF1"/>
    <property type="match status" value="1"/>
</dbReference>
<comment type="caution">
    <text evidence="2">The sequence shown here is derived from an EMBL/GenBank/DDBJ whole genome shotgun (WGS) entry which is preliminary data.</text>
</comment>
<dbReference type="PANTHER" id="PTHR31900">
    <property type="entry name" value="F-BOX/RNI SUPERFAMILY PROTEIN-RELATED"/>
    <property type="match status" value="1"/>
</dbReference>
<proteinExistence type="predicted"/>
<gene>
    <name evidence="2" type="ORF">K7X08_032666</name>
</gene>
<name>A0A9Q1MZ31_9SOLA</name>
<dbReference type="EMBL" id="JAJAGQ010000003">
    <property type="protein sequence ID" value="KAJ8568929.1"/>
    <property type="molecule type" value="Genomic_DNA"/>
</dbReference>
<dbReference type="InterPro" id="IPR050232">
    <property type="entry name" value="FBL13/AtMIF1-like"/>
</dbReference>
<dbReference type="InterPro" id="IPR055357">
    <property type="entry name" value="LRR_At1g61320_AtMIF1"/>
</dbReference>
<keyword evidence="3" id="KW-1185">Reference proteome</keyword>
<dbReference type="InterPro" id="IPR032675">
    <property type="entry name" value="LRR_dom_sf"/>
</dbReference>
<dbReference type="InterPro" id="IPR036047">
    <property type="entry name" value="F-box-like_dom_sf"/>
</dbReference>
<dbReference type="OrthoDB" id="1939276at2759"/>
<organism evidence="2 3">
    <name type="scientific">Anisodus acutangulus</name>
    <dbReference type="NCBI Taxonomy" id="402998"/>
    <lineage>
        <taxon>Eukaryota</taxon>
        <taxon>Viridiplantae</taxon>
        <taxon>Streptophyta</taxon>
        <taxon>Embryophyta</taxon>
        <taxon>Tracheophyta</taxon>
        <taxon>Spermatophyta</taxon>
        <taxon>Magnoliopsida</taxon>
        <taxon>eudicotyledons</taxon>
        <taxon>Gunneridae</taxon>
        <taxon>Pentapetalae</taxon>
        <taxon>asterids</taxon>
        <taxon>lamiids</taxon>
        <taxon>Solanales</taxon>
        <taxon>Solanaceae</taxon>
        <taxon>Solanoideae</taxon>
        <taxon>Hyoscyameae</taxon>
        <taxon>Anisodus</taxon>
    </lineage>
</organism>
<dbReference type="Proteomes" id="UP001152561">
    <property type="component" value="Unassembled WGS sequence"/>
</dbReference>
<evidence type="ECO:0000313" key="3">
    <source>
        <dbReference type="Proteomes" id="UP001152561"/>
    </source>
</evidence>
<evidence type="ECO:0000259" key="1">
    <source>
        <dbReference type="Pfam" id="PF23622"/>
    </source>
</evidence>
<dbReference type="PANTHER" id="PTHR31900:SF32">
    <property type="entry name" value="F-BOX_RNI_FBD-LIKE DOMAIN PROTEIN"/>
    <property type="match status" value="1"/>
</dbReference>
<sequence>MTAILISYLRVASGPGSEKERKAQHRIILTSPISASTIPTYGCHRKECELGINLAKAPTPAQQLHRESIPTTLKRSTMELLDEGACSAAVKKCKISEFEEEDQISRIPDPILAYIMSFLSTKDAVRTMLLKPFGKLWTTRNNLDFYVCLFEELPTTPPMNRWFSFVDHVLLHHEAPTVTQFRLKFGRTIYSSGLKSGKIVEKIDSWIDFAVRKKVEVLEVDIGRRCRYEPIFDYHLPSFILRSDTLSELNLASCSLTTEVGIQMKSLKTLSLGTILLDDTFMEEMLSGCPSLETLIINDCQGLHLLKLPHHVKDLKITLDESEMSLLEIIAPKLKSISVSGAIDYVNLKVPSSLSAAALDFFRGGKSFISRHKNIWLLLSDIKHAEHLRVCHWCVLELAVREWNGCLSQTRKSVVIETRPTRWHFLGIVSLLRNSPKLEVLTVFIESDTFLLTWDDIRHETLVELPSSQMRRTMKFNEICSHLKTVNVQVHIVNSFAIQLVKFLLRYSNCLEQVVISMEGRRQGNQLSGYDIEKSMRLYEELSYCPRASKQVIVRLRGLKC</sequence>
<dbReference type="AlphaFoldDB" id="A0A9Q1MZ31"/>
<protein>
    <recommendedName>
        <fullName evidence="1">At1g61320/AtMIF1 LRR domain-containing protein</fullName>
    </recommendedName>
</protein>
<dbReference type="Gene3D" id="3.80.10.10">
    <property type="entry name" value="Ribonuclease Inhibitor"/>
    <property type="match status" value="1"/>
</dbReference>
<evidence type="ECO:0000313" key="2">
    <source>
        <dbReference type="EMBL" id="KAJ8568929.1"/>
    </source>
</evidence>
<feature type="domain" description="At1g61320/AtMIF1 LRR" evidence="1">
    <location>
        <begin position="170"/>
        <end position="538"/>
    </location>
</feature>